<dbReference type="HOGENOM" id="CLU_3220794_0_0_6"/>
<organism evidence="1 2">
    <name type="scientific">Pseudomonas syringae CC1557</name>
    <dbReference type="NCBI Taxonomy" id="1357279"/>
    <lineage>
        <taxon>Bacteria</taxon>
        <taxon>Pseudomonadati</taxon>
        <taxon>Pseudomonadota</taxon>
        <taxon>Gammaproteobacteria</taxon>
        <taxon>Pseudomonadales</taxon>
        <taxon>Pseudomonadaceae</taxon>
        <taxon>Pseudomonas</taxon>
        <taxon>Pseudomonas syringae</taxon>
    </lineage>
</organism>
<evidence type="ECO:0000313" key="1">
    <source>
        <dbReference type="EMBL" id="AHG40307.1"/>
    </source>
</evidence>
<reference evidence="1 2" key="1">
    <citation type="submission" date="2013-12" db="EMBL/GenBank/DDBJ databases">
        <title>Interactions Between Genome Architecture and Virulence Genes in Pseudomonas syringae, strain CC1557 as a model.</title>
        <authorList>
            <person name="Baltrus D."/>
            <person name="Hockett K."/>
            <person name="Karlsrud E."/>
            <person name="Dougherty K."/>
            <person name="Nishimura M."/>
        </authorList>
    </citation>
    <scope>NUCLEOTIDE SEQUENCE [LARGE SCALE GENOMIC DNA]</scope>
    <source>
        <strain evidence="1 2">CC1557</strain>
    </source>
</reference>
<evidence type="ECO:0000313" key="2">
    <source>
        <dbReference type="Proteomes" id="UP000019089"/>
    </source>
</evidence>
<dbReference type="AlphaFoldDB" id="W0MPC6"/>
<dbReference type="KEGG" id="psyr:N018_08605"/>
<accession>W0MPC6</accession>
<name>W0MPC6_PSESX</name>
<dbReference type="EMBL" id="CP007014">
    <property type="protein sequence ID" value="AHG40307.1"/>
    <property type="molecule type" value="Genomic_DNA"/>
</dbReference>
<dbReference type="STRING" id="1357279.N018_08605"/>
<dbReference type="Proteomes" id="UP000019089">
    <property type="component" value="Chromosome"/>
</dbReference>
<sequence length="44" mass="4920">MANIAIFATRLNIRIYSLDRQLIDDLQAQTTQVSKVGSDRVANV</sequence>
<protein>
    <submittedName>
        <fullName evidence="1">Uncharacterized protein</fullName>
    </submittedName>
</protein>
<gene>
    <name evidence="1" type="ORF">N018_08605</name>
</gene>
<proteinExistence type="predicted"/>